<gene>
    <name evidence="14" type="ORF">JTE90_027376</name>
</gene>
<dbReference type="InterPro" id="IPR048368">
    <property type="entry name" value="COG6_N"/>
</dbReference>
<evidence type="ECO:0000256" key="4">
    <source>
        <dbReference type="ARBA" id="ARBA00011166"/>
    </source>
</evidence>
<evidence type="ECO:0000259" key="12">
    <source>
        <dbReference type="Pfam" id="PF06419"/>
    </source>
</evidence>
<dbReference type="SMART" id="SM01087">
    <property type="entry name" value="COG6"/>
    <property type="match status" value="1"/>
</dbReference>
<dbReference type="Pfam" id="PF06419">
    <property type="entry name" value="COG6_N"/>
    <property type="match status" value="1"/>
</dbReference>
<dbReference type="GO" id="GO:0017119">
    <property type="term" value="C:Golgi transport complex"/>
    <property type="evidence" value="ECO:0007669"/>
    <property type="project" value="UniProtKB-UniRule"/>
</dbReference>
<feature type="domain" description="Conserved oligomeric complex COG6 N-terminal" evidence="12">
    <location>
        <begin position="48"/>
        <end position="160"/>
    </location>
</feature>
<evidence type="ECO:0000256" key="10">
    <source>
        <dbReference type="ARBA" id="ARBA00031348"/>
    </source>
</evidence>
<proteinExistence type="inferred from homology"/>
<organism evidence="14 15">
    <name type="scientific">Oedothorax gibbosus</name>
    <dbReference type="NCBI Taxonomy" id="931172"/>
    <lineage>
        <taxon>Eukaryota</taxon>
        <taxon>Metazoa</taxon>
        <taxon>Ecdysozoa</taxon>
        <taxon>Arthropoda</taxon>
        <taxon>Chelicerata</taxon>
        <taxon>Arachnida</taxon>
        <taxon>Araneae</taxon>
        <taxon>Araneomorphae</taxon>
        <taxon>Entelegynae</taxon>
        <taxon>Araneoidea</taxon>
        <taxon>Linyphiidae</taxon>
        <taxon>Erigoninae</taxon>
        <taxon>Oedothorax</taxon>
    </lineage>
</organism>
<comment type="subunit">
    <text evidence="4">Component of the conserved oligomeric Golgi complex which is composed of eight different subunits and is required for normal Golgi morphology and localization.</text>
</comment>
<keyword evidence="15" id="KW-1185">Reference proteome</keyword>
<comment type="function">
    <text evidence="1 11">Required for normal Golgi function.</text>
</comment>
<feature type="domain" description="Conserved Oligomeric Golgi complex subunit 6 C-terminal" evidence="13">
    <location>
        <begin position="193"/>
        <end position="644"/>
    </location>
</feature>
<dbReference type="GO" id="GO:0006891">
    <property type="term" value="P:intra-Golgi vesicle-mediated transport"/>
    <property type="evidence" value="ECO:0007669"/>
    <property type="project" value="UniProtKB-UniRule"/>
</dbReference>
<evidence type="ECO:0000256" key="8">
    <source>
        <dbReference type="ARBA" id="ARBA00023034"/>
    </source>
</evidence>
<comment type="caution">
    <text evidence="14">The sequence shown here is derived from an EMBL/GenBank/DDBJ whole genome shotgun (WGS) entry which is preliminary data.</text>
</comment>
<keyword evidence="9 11" id="KW-0472">Membrane</keyword>
<dbReference type="PANTHER" id="PTHR21506">
    <property type="entry name" value="COMPONENT OF OLIGOMERIC GOLGI COMPLEX 6"/>
    <property type="match status" value="1"/>
</dbReference>
<evidence type="ECO:0000256" key="5">
    <source>
        <dbReference type="ARBA" id="ARBA00020973"/>
    </source>
</evidence>
<evidence type="ECO:0000256" key="3">
    <source>
        <dbReference type="ARBA" id="ARBA00011023"/>
    </source>
</evidence>
<comment type="subcellular location">
    <subcellularLocation>
        <location evidence="2 11">Golgi apparatus membrane</location>
        <topology evidence="2 11">Peripheral membrane protein</topology>
    </subcellularLocation>
</comment>
<evidence type="ECO:0000256" key="9">
    <source>
        <dbReference type="ARBA" id="ARBA00023136"/>
    </source>
</evidence>
<dbReference type="GO" id="GO:0051726">
    <property type="term" value="P:regulation of cell cycle"/>
    <property type="evidence" value="ECO:0007669"/>
    <property type="project" value="InterPro"/>
</dbReference>
<comment type="similarity">
    <text evidence="3 11">Belongs to the COG6 family.</text>
</comment>
<dbReference type="Gene3D" id="1.10.472.10">
    <property type="entry name" value="Cyclin-like"/>
    <property type="match status" value="1"/>
</dbReference>
<dbReference type="GO" id="GO:0000139">
    <property type="term" value="C:Golgi membrane"/>
    <property type="evidence" value="ECO:0007669"/>
    <property type="project" value="UniProtKB-SubCell"/>
</dbReference>
<dbReference type="GO" id="GO:0005634">
    <property type="term" value="C:nucleus"/>
    <property type="evidence" value="ECO:0007669"/>
    <property type="project" value="InterPro"/>
</dbReference>
<reference evidence="14 15" key="1">
    <citation type="journal article" date="2022" name="Nat. Ecol. Evol.">
        <title>A masculinizing supergene underlies an exaggerated male reproductive morph in a spider.</title>
        <authorList>
            <person name="Hendrickx F."/>
            <person name="De Corte Z."/>
            <person name="Sonet G."/>
            <person name="Van Belleghem S.M."/>
            <person name="Kostlbacher S."/>
            <person name="Vangestel C."/>
        </authorList>
    </citation>
    <scope>NUCLEOTIDE SEQUENCE [LARGE SCALE GENOMIC DNA]</scope>
    <source>
        <strain evidence="14">W744_W776</strain>
    </source>
</reference>
<evidence type="ECO:0000256" key="7">
    <source>
        <dbReference type="ARBA" id="ARBA00022927"/>
    </source>
</evidence>
<evidence type="ECO:0000313" key="15">
    <source>
        <dbReference type="Proteomes" id="UP000827092"/>
    </source>
</evidence>
<dbReference type="EMBL" id="JAFNEN010000002">
    <property type="protein sequence ID" value="KAG8201898.1"/>
    <property type="molecule type" value="Genomic_DNA"/>
</dbReference>
<dbReference type="PANTHER" id="PTHR21506:SF0">
    <property type="entry name" value="CONSERVED OLIGOMERIC GOLGI COMPLEX SUBUNIT 6"/>
    <property type="match status" value="1"/>
</dbReference>
<dbReference type="InterPro" id="IPR010490">
    <property type="entry name" value="COG6"/>
</dbReference>
<evidence type="ECO:0000313" key="14">
    <source>
        <dbReference type="EMBL" id="KAG8201898.1"/>
    </source>
</evidence>
<dbReference type="GO" id="GO:0015031">
    <property type="term" value="P:protein transport"/>
    <property type="evidence" value="ECO:0007669"/>
    <property type="project" value="UniProtKB-KW"/>
</dbReference>
<evidence type="ECO:0000259" key="13">
    <source>
        <dbReference type="Pfam" id="PF20653"/>
    </source>
</evidence>
<dbReference type="Proteomes" id="UP000827092">
    <property type="component" value="Unassembled WGS sequence"/>
</dbReference>
<keyword evidence="8 11" id="KW-0333">Golgi apparatus</keyword>
<name>A0AAV6W155_9ARAC</name>
<keyword evidence="7 11" id="KW-0653">Protein transport</keyword>
<protein>
    <recommendedName>
        <fullName evidence="5 11">Conserved oligomeric Golgi complex subunit 6</fullName>
        <shortName evidence="11">COG complex subunit 6</shortName>
    </recommendedName>
    <alternativeName>
        <fullName evidence="10 11">Component of oligomeric Golgi complex 6</fullName>
    </alternativeName>
</protein>
<sequence>MSNFEITAGDNADLNVDRTSSHLSKKLTKLLEARLDTDKDTLDALKDLSTFFTDNNINNRRNLRSEIEKRSLRVNEEFLESFRDVKESLDSLYEDVSAMNECCNDMMSRLQATKSQTRDLINETTKLQAESQKIQMKQEVAQAFLDTFHLKPEEVKILRGTRDGVLDKQFFEVLSRVKKIHNNCKALLRSSQQTAGIEIMENMALQQEAAYERLYRWTQSECRLLNMESPDLNPLLSQAMESLQDRPVLLKYSLDEYANARRAAVVRSFIDSLTRGGVSGTPKPIEMHSHDPLRYIGDMLAWLHQATATEKELLEAVLKKCSSKEIEKDIEVALSHITEGLCRPLKVRVEQVLMSSEQGAVILFKLGSVLKFYLHTIEQVIKTEATLLTTLEEMHVLSQKMFYNSLTCHCGKILEKIDLPPADLGPPEALKQTLILLREVLSCQDACLVSIDDRQKDVPQILTAIIEPLLQMCHVSASKLASADMATYLANCIYLIHSSLMLFEYTDKHLEMLQAQVDAHLDTLVSEQASTIVGQLSLGALYTTLQDFQPSHGPLSCLPGCDALAIQAAVNKLDSFLSAPDSLTIPQSILLLSASLRQTLRKRSMELLCNAYTQIYEAVNLPSNNYLETQLLLPRTPEQVKTLLL</sequence>
<dbReference type="AlphaFoldDB" id="A0AAV6W155"/>
<evidence type="ECO:0000256" key="11">
    <source>
        <dbReference type="RuleBase" id="RU365075"/>
    </source>
</evidence>
<dbReference type="InterPro" id="IPR048369">
    <property type="entry name" value="COG6_C"/>
</dbReference>
<keyword evidence="6 11" id="KW-0813">Transport</keyword>
<evidence type="ECO:0000256" key="2">
    <source>
        <dbReference type="ARBA" id="ARBA00004395"/>
    </source>
</evidence>
<evidence type="ECO:0000256" key="1">
    <source>
        <dbReference type="ARBA" id="ARBA00003627"/>
    </source>
</evidence>
<accession>A0AAV6W155</accession>
<evidence type="ECO:0000256" key="6">
    <source>
        <dbReference type="ARBA" id="ARBA00022448"/>
    </source>
</evidence>
<dbReference type="Pfam" id="PF20653">
    <property type="entry name" value="COG6_C"/>
    <property type="match status" value="1"/>
</dbReference>